<reference evidence="3" key="1">
    <citation type="submission" date="2019-09" db="EMBL/GenBank/DDBJ databases">
        <title>Draft genome information of white flower Hibiscus syriacus.</title>
        <authorList>
            <person name="Kim Y.-M."/>
        </authorList>
    </citation>
    <scope>NUCLEOTIDE SEQUENCE [LARGE SCALE GENOMIC DNA]</scope>
    <source>
        <strain evidence="3">YM2019G1</strain>
    </source>
</reference>
<proteinExistence type="predicted"/>
<dbReference type="InterPro" id="IPR036397">
    <property type="entry name" value="RNaseH_sf"/>
</dbReference>
<dbReference type="InterPro" id="IPR002156">
    <property type="entry name" value="RNaseH_domain"/>
</dbReference>
<dbReference type="PANTHER" id="PTHR47723:SF19">
    <property type="entry name" value="POLYNUCLEOTIDYL TRANSFERASE, RIBONUCLEASE H-LIKE SUPERFAMILY PROTEIN"/>
    <property type="match status" value="1"/>
</dbReference>
<evidence type="ECO:0000259" key="1">
    <source>
        <dbReference type="Pfam" id="PF13456"/>
    </source>
</evidence>
<evidence type="ECO:0000313" key="3">
    <source>
        <dbReference type="EMBL" id="KAE8661432.1"/>
    </source>
</evidence>
<name>A0A6A2WMH0_HIBSY</name>
<protein>
    <recommendedName>
        <fullName evidence="5">Reverse transcriptase zinc-binding domain-containing protein</fullName>
    </recommendedName>
</protein>
<feature type="domain" description="Reverse transcriptase zinc-binding" evidence="2">
    <location>
        <begin position="4"/>
        <end position="77"/>
    </location>
</feature>
<dbReference type="Pfam" id="PF13966">
    <property type="entry name" value="zf-RVT"/>
    <property type="match status" value="1"/>
</dbReference>
<organism evidence="3 4">
    <name type="scientific">Hibiscus syriacus</name>
    <name type="common">Rose of Sharon</name>
    <dbReference type="NCBI Taxonomy" id="106335"/>
    <lineage>
        <taxon>Eukaryota</taxon>
        <taxon>Viridiplantae</taxon>
        <taxon>Streptophyta</taxon>
        <taxon>Embryophyta</taxon>
        <taxon>Tracheophyta</taxon>
        <taxon>Spermatophyta</taxon>
        <taxon>Magnoliopsida</taxon>
        <taxon>eudicotyledons</taxon>
        <taxon>Gunneridae</taxon>
        <taxon>Pentapetalae</taxon>
        <taxon>rosids</taxon>
        <taxon>malvids</taxon>
        <taxon>Malvales</taxon>
        <taxon>Malvaceae</taxon>
        <taxon>Malvoideae</taxon>
        <taxon>Hibiscus</taxon>
    </lineage>
</organism>
<dbReference type="InterPro" id="IPR053151">
    <property type="entry name" value="RNase_H-like"/>
</dbReference>
<sequence length="228" mass="26069">MNHQTIEEEPVWKAIRQAKILPIIKSFVWLAAHGALLTNKESTRRHLALDASCRICNNEEEDINHILRLCPTASTLWVELVKEEKLEEFLALGINEWILKNLTSSFCFAKEEEAWVKLYLEQSYGTFGNKEINGSLRLNGPNGVTACGGVIRDEKGEWIMGFHKAIEICSILEAELWGVLEGMKIAWELVWYYVADMIRKDWNIQAAHTLRKGNKIADEMVKLGRKGD</sequence>
<dbReference type="SUPFAM" id="SSF53098">
    <property type="entry name" value="Ribonuclease H-like"/>
    <property type="match status" value="1"/>
</dbReference>
<evidence type="ECO:0000313" key="4">
    <source>
        <dbReference type="Proteomes" id="UP000436088"/>
    </source>
</evidence>
<dbReference type="Gene3D" id="3.30.420.10">
    <property type="entry name" value="Ribonuclease H-like superfamily/Ribonuclease H"/>
    <property type="match status" value="1"/>
</dbReference>
<keyword evidence="4" id="KW-1185">Reference proteome</keyword>
<dbReference type="Pfam" id="PF13456">
    <property type="entry name" value="RVT_3"/>
    <property type="match status" value="1"/>
</dbReference>
<dbReference type="InterPro" id="IPR044730">
    <property type="entry name" value="RNase_H-like_dom_plant"/>
</dbReference>
<dbReference type="PANTHER" id="PTHR47723">
    <property type="entry name" value="OS05G0353850 PROTEIN"/>
    <property type="match status" value="1"/>
</dbReference>
<dbReference type="InterPro" id="IPR026960">
    <property type="entry name" value="RVT-Znf"/>
</dbReference>
<accession>A0A6A2WMH0</accession>
<evidence type="ECO:0000259" key="2">
    <source>
        <dbReference type="Pfam" id="PF13966"/>
    </source>
</evidence>
<dbReference type="AlphaFoldDB" id="A0A6A2WMH0"/>
<evidence type="ECO:0008006" key="5">
    <source>
        <dbReference type="Google" id="ProtNLM"/>
    </source>
</evidence>
<dbReference type="EMBL" id="VEPZ02001720">
    <property type="protein sequence ID" value="KAE8661432.1"/>
    <property type="molecule type" value="Genomic_DNA"/>
</dbReference>
<comment type="caution">
    <text evidence="3">The sequence shown here is derived from an EMBL/GenBank/DDBJ whole genome shotgun (WGS) entry which is preliminary data.</text>
</comment>
<gene>
    <name evidence="3" type="ORF">F3Y22_tig00113725pilonHSYRG00267</name>
</gene>
<dbReference type="Proteomes" id="UP000436088">
    <property type="component" value="Unassembled WGS sequence"/>
</dbReference>
<dbReference type="GO" id="GO:0003676">
    <property type="term" value="F:nucleic acid binding"/>
    <property type="evidence" value="ECO:0007669"/>
    <property type="project" value="InterPro"/>
</dbReference>
<dbReference type="GO" id="GO:0004523">
    <property type="term" value="F:RNA-DNA hybrid ribonuclease activity"/>
    <property type="evidence" value="ECO:0007669"/>
    <property type="project" value="InterPro"/>
</dbReference>
<dbReference type="InterPro" id="IPR012337">
    <property type="entry name" value="RNaseH-like_sf"/>
</dbReference>
<feature type="domain" description="RNase H type-1" evidence="1">
    <location>
        <begin position="142"/>
        <end position="192"/>
    </location>
</feature>
<dbReference type="CDD" id="cd06222">
    <property type="entry name" value="RNase_H_like"/>
    <property type="match status" value="1"/>
</dbReference>